<dbReference type="Gene3D" id="3.40.50.300">
    <property type="entry name" value="P-loop containing nucleotide triphosphate hydrolases"/>
    <property type="match status" value="1"/>
</dbReference>
<dbReference type="InterPro" id="IPR006073">
    <property type="entry name" value="GTP-bd"/>
</dbReference>
<keyword evidence="4 6" id="KW-0067">ATP-binding</keyword>
<keyword evidence="3 6" id="KW-0547">Nucleotide-binding</keyword>
<dbReference type="RefSeq" id="WP_024058957.1">
    <property type="nucleotide sequence ID" value="NZ_JAGZVZ010000012.1"/>
</dbReference>
<dbReference type="GO" id="GO:0005737">
    <property type="term" value="C:cytoplasm"/>
    <property type="evidence" value="ECO:0007669"/>
    <property type="project" value="TreeGrafter"/>
</dbReference>
<feature type="domain" description="TGS" evidence="8">
    <location>
        <begin position="273"/>
        <end position="356"/>
    </location>
</feature>
<dbReference type="SUPFAM" id="SSF52540">
    <property type="entry name" value="P-loop containing nucleoside triphosphate hydrolases"/>
    <property type="match status" value="1"/>
</dbReference>
<dbReference type="Proteomes" id="UP001200537">
    <property type="component" value="Unassembled WGS sequence"/>
</dbReference>
<dbReference type="GO" id="GO:0016887">
    <property type="term" value="F:ATP hydrolysis activity"/>
    <property type="evidence" value="ECO:0007669"/>
    <property type="project" value="UniProtKB-UniRule"/>
</dbReference>
<dbReference type="GO" id="GO:0043023">
    <property type="term" value="F:ribosomal large subunit binding"/>
    <property type="evidence" value="ECO:0007669"/>
    <property type="project" value="UniProtKB-UniRule"/>
</dbReference>
<name>A0AAJ1BCS6_9ACTO</name>
<comment type="similarity">
    <text evidence="6">Belongs to the TRAFAC class OBG-HflX-like GTPase superfamily. OBG GTPase family. YchF/OLA1 subfamily.</text>
</comment>
<evidence type="ECO:0000259" key="8">
    <source>
        <dbReference type="PROSITE" id="PS51880"/>
    </source>
</evidence>
<comment type="cofactor">
    <cofactor evidence="1">
        <name>Mg(2+)</name>
        <dbReference type="ChEBI" id="CHEBI:18420"/>
    </cofactor>
</comment>
<comment type="function">
    <text evidence="6">ATPase that binds to both the 70S ribosome and the 50S ribosomal subunit in a nucleotide-independent manner.</text>
</comment>
<comment type="caution">
    <text evidence="9">The sequence shown here is derived from an EMBL/GenBank/DDBJ whole genome shotgun (WGS) entry which is preliminary data.</text>
</comment>
<dbReference type="Pfam" id="PF06071">
    <property type="entry name" value="YchF-GTPase_C"/>
    <property type="match status" value="1"/>
</dbReference>
<dbReference type="FunFam" id="1.10.150.300:FF:000001">
    <property type="entry name" value="Ribosome-binding ATPase YchF"/>
    <property type="match status" value="1"/>
</dbReference>
<dbReference type="PANTHER" id="PTHR23305:SF18">
    <property type="entry name" value="OBG-TYPE G DOMAIN-CONTAINING PROTEIN"/>
    <property type="match status" value="1"/>
</dbReference>
<dbReference type="PIRSF" id="PIRSF006641">
    <property type="entry name" value="CHP00092"/>
    <property type="match status" value="1"/>
</dbReference>
<dbReference type="InterPro" id="IPR004095">
    <property type="entry name" value="TGS"/>
</dbReference>
<dbReference type="PROSITE" id="PS51710">
    <property type="entry name" value="G_OBG"/>
    <property type="match status" value="1"/>
</dbReference>
<protein>
    <recommendedName>
        <fullName evidence="6">Ribosome-binding ATPase YchF</fullName>
    </recommendedName>
</protein>
<dbReference type="HAMAP" id="MF_00944">
    <property type="entry name" value="YchF_OLA1_ATPase"/>
    <property type="match status" value="1"/>
</dbReference>
<evidence type="ECO:0000259" key="7">
    <source>
        <dbReference type="PROSITE" id="PS51710"/>
    </source>
</evidence>
<dbReference type="CDD" id="cd01900">
    <property type="entry name" value="YchF"/>
    <property type="match status" value="1"/>
</dbReference>
<dbReference type="GO" id="GO:0046872">
    <property type="term" value="F:metal ion binding"/>
    <property type="evidence" value="ECO:0007669"/>
    <property type="project" value="UniProtKB-KW"/>
</dbReference>
<keyword evidence="2" id="KW-0479">Metal-binding</keyword>
<accession>A0AAJ1BCS6</accession>
<dbReference type="Pfam" id="PF01926">
    <property type="entry name" value="MMR_HSR1"/>
    <property type="match status" value="1"/>
</dbReference>
<dbReference type="SUPFAM" id="SSF81271">
    <property type="entry name" value="TGS-like"/>
    <property type="match status" value="1"/>
</dbReference>
<dbReference type="InterPro" id="IPR023192">
    <property type="entry name" value="TGS-like_dom_sf"/>
</dbReference>
<dbReference type="Gene3D" id="1.10.150.300">
    <property type="entry name" value="TGS-like domain"/>
    <property type="match status" value="1"/>
</dbReference>
<dbReference type="GO" id="GO:0005525">
    <property type="term" value="F:GTP binding"/>
    <property type="evidence" value="ECO:0007669"/>
    <property type="project" value="InterPro"/>
</dbReference>
<dbReference type="AlphaFoldDB" id="A0AAJ1BCS6"/>
<organism evidence="9 10">
    <name type="scientific">Varibaculum cambriense</name>
    <dbReference type="NCBI Taxonomy" id="184870"/>
    <lineage>
        <taxon>Bacteria</taxon>
        <taxon>Bacillati</taxon>
        <taxon>Actinomycetota</taxon>
        <taxon>Actinomycetes</taxon>
        <taxon>Actinomycetales</taxon>
        <taxon>Actinomycetaceae</taxon>
        <taxon>Varibaculum</taxon>
    </lineage>
</organism>
<feature type="domain" description="OBG-type G" evidence="7">
    <location>
        <begin position="3"/>
        <end position="273"/>
    </location>
</feature>
<dbReference type="InterPro" id="IPR012675">
    <property type="entry name" value="Beta-grasp_dom_sf"/>
</dbReference>
<evidence type="ECO:0000256" key="4">
    <source>
        <dbReference type="ARBA" id="ARBA00022840"/>
    </source>
</evidence>
<dbReference type="CDD" id="cd04867">
    <property type="entry name" value="TGS_YchF_OLA1"/>
    <property type="match status" value="1"/>
</dbReference>
<feature type="binding site" evidence="6">
    <location>
        <begin position="12"/>
        <end position="17"/>
    </location>
    <ligand>
        <name>ATP</name>
        <dbReference type="ChEBI" id="CHEBI:30616"/>
    </ligand>
</feature>
<evidence type="ECO:0000313" key="10">
    <source>
        <dbReference type="Proteomes" id="UP001200537"/>
    </source>
</evidence>
<sequence length="359" mass="39307">MALTIGIAGLPNVGKSTLFNALTRATVLAANYPFATIDPNVGVVPLPDPRLKKLTEMFNSAKTVPATVSFVDIAGIVKGASQGEGLGNQFLANIREADAICQVTRVFSDPDVVHVDGKIDPASDIETISTELVLADLQTLEKAIPRLEKEVRGRKTEPEVLAEVKKAQAILEDGTLLSAREELDKELLKEFQLMTLKPFIYVFNMDADQLLDEGQRQELENLVAPAKAIFLDAQFEADLVELDEEDAREMLEESGQSESGLDQLARAGFDTLGLQTYLTAGEKESRAWTIRKGWTAPQAAGVIHSDFERGFIKAEIIGFDELVELGSIHAARDAGKLRQEGKDYVMQDGDVVEFRFNVT</sequence>
<dbReference type="InterPro" id="IPR012676">
    <property type="entry name" value="TGS-like"/>
</dbReference>
<dbReference type="InterPro" id="IPR027417">
    <property type="entry name" value="P-loop_NTPase"/>
</dbReference>
<dbReference type="PRINTS" id="PR00326">
    <property type="entry name" value="GTP1OBG"/>
</dbReference>
<dbReference type="EMBL" id="JAKNHJ010000015">
    <property type="protein sequence ID" value="MCG4618401.1"/>
    <property type="molecule type" value="Genomic_DNA"/>
</dbReference>
<evidence type="ECO:0000256" key="6">
    <source>
        <dbReference type="HAMAP-Rule" id="MF_00944"/>
    </source>
</evidence>
<dbReference type="GO" id="GO:0005524">
    <property type="term" value="F:ATP binding"/>
    <property type="evidence" value="ECO:0007669"/>
    <property type="project" value="UniProtKB-UniRule"/>
</dbReference>
<proteinExistence type="inferred from homology"/>
<keyword evidence="5" id="KW-0460">Magnesium</keyword>
<dbReference type="InterPro" id="IPR013029">
    <property type="entry name" value="YchF_C"/>
</dbReference>
<evidence type="ECO:0000256" key="2">
    <source>
        <dbReference type="ARBA" id="ARBA00022723"/>
    </source>
</evidence>
<gene>
    <name evidence="6 9" type="primary">ychF</name>
    <name evidence="9" type="ORF">L0M99_07865</name>
</gene>
<dbReference type="PANTHER" id="PTHR23305">
    <property type="entry name" value="OBG GTPASE FAMILY"/>
    <property type="match status" value="1"/>
</dbReference>
<dbReference type="InterPro" id="IPR041706">
    <property type="entry name" value="YchF_N"/>
</dbReference>
<evidence type="ECO:0000256" key="3">
    <source>
        <dbReference type="ARBA" id="ARBA00022741"/>
    </source>
</evidence>
<dbReference type="NCBIfam" id="TIGR00092">
    <property type="entry name" value="redox-regulated ATPase YchF"/>
    <property type="match status" value="1"/>
</dbReference>
<dbReference type="Gene3D" id="3.10.20.30">
    <property type="match status" value="1"/>
</dbReference>
<dbReference type="PROSITE" id="PS51880">
    <property type="entry name" value="TGS"/>
    <property type="match status" value="1"/>
</dbReference>
<dbReference type="InterPro" id="IPR004396">
    <property type="entry name" value="ATPase_YchF/OLA1"/>
</dbReference>
<evidence type="ECO:0000313" key="9">
    <source>
        <dbReference type="EMBL" id="MCG4618401.1"/>
    </source>
</evidence>
<reference evidence="9" key="1">
    <citation type="submission" date="2022-01" db="EMBL/GenBank/DDBJ databases">
        <title>Collection of gut derived symbiotic bacterial strains cultured from healthy donors.</title>
        <authorList>
            <person name="Lin H."/>
            <person name="Kohout C."/>
            <person name="Waligurski E."/>
            <person name="Pamer E.G."/>
        </authorList>
    </citation>
    <scope>NUCLEOTIDE SEQUENCE</scope>
    <source>
        <strain evidence="9">DFI.7.46</strain>
    </source>
</reference>
<dbReference type="FunFam" id="3.10.20.30:FF:000001">
    <property type="entry name" value="Ribosome-binding ATPase YchF"/>
    <property type="match status" value="1"/>
</dbReference>
<evidence type="ECO:0000256" key="5">
    <source>
        <dbReference type="ARBA" id="ARBA00022842"/>
    </source>
</evidence>
<dbReference type="InterPro" id="IPR031167">
    <property type="entry name" value="G_OBG"/>
</dbReference>
<evidence type="ECO:0000256" key="1">
    <source>
        <dbReference type="ARBA" id="ARBA00001946"/>
    </source>
</evidence>